<accession>A0A2P2DW77</accession>
<keyword evidence="3 5" id="KW-0808">Transferase</keyword>
<keyword evidence="6" id="KW-1185">Reference proteome</keyword>
<dbReference type="EMBL" id="BFBB01000002">
    <property type="protein sequence ID" value="GBF48857.1"/>
    <property type="molecule type" value="Genomic_DNA"/>
</dbReference>
<sequence length="305" mass="35360">MVLDVATIIVLYHTELEFLSMLKDLCLEKTHIILISNGISKELLEKLKTIQLKHKRQLHIHLNSDNIGLASAQNQGIEIAKTIGCKYILFLDDDSHLSKGAIDSLKSFLIEDPKCGIVGPDIVHTSGAKQSYWVKSKFFWQRRSFTSEETSLREVNTIIASGSMIPIHIIQSCGLFEDRYFIDYIDIEYCLRVRKAGYRVSVVKNVQLRHQLGEKSISRFFFFEVSPTNHSSLRKFFMTRNRIWTWIKYARILPDWFFLDLINFCVDTTRTLLFETGREKKIKAFCLGILYGLTRTEHSIPESLQ</sequence>
<dbReference type="InterPro" id="IPR001173">
    <property type="entry name" value="Glyco_trans_2-like"/>
</dbReference>
<dbReference type="GO" id="GO:0016757">
    <property type="term" value="F:glycosyltransferase activity"/>
    <property type="evidence" value="ECO:0007669"/>
    <property type="project" value="UniProtKB-KW"/>
</dbReference>
<proteinExistence type="inferred from homology"/>
<evidence type="ECO:0000313" key="5">
    <source>
        <dbReference type="EMBL" id="GBF48857.1"/>
    </source>
</evidence>
<evidence type="ECO:0000313" key="6">
    <source>
        <dbReference type="Proteomes" id="UP000245133"/>
    </source>
</evidence>
<reference evidence="5 6" key="1">
    <citation type="submission" date="2018-02" db="EMBL/GenBank/DDBJ databases">
        <title>Novel Leptospira species isolated from soil and water in Japan.</title>
        <authorList>
            <person name="Nakao R."/>
            <person name="Masuzawa T."/>
        </authorList>
    </citation>
    <scope>NUCLEOTIDE SEQUENCE [LARGE SCALE GENOMIC DNA]</scope>
    <source>
        <strain evidence="5 6">YH101</strain>
    </source>
</reference>
<dbReference type="AlphaFoldDB" id="A0A2P2DW77"/>
<evidence type="ECO:0000256" key="2">
    <source>
        <dbReference type="ARBA" id="ARBA00022676"/>
    </source>
</evidence>
<keyword evidence="2" id="KW-0328">Glycosyltransferase</keyword>
<comment type="caution">
    <text evidence="5">The sequence shown here is derived from an EMBL/GenBank/DDBJ whole genome shotgun (WGS) entry which is preliminary data.</text>
</comment>
<evidence type="ECO:0000259" key="4">
    <source>
        <dbReference type="Pfam" id="PF00535"/>
    </source>
</evidence>
<dbReference type="RefSeq" id="WP_167836881.1">
    <property type="nucleotide sequence ID" value="NZ_BFBB01000002.1"/>
</dbReference>
<comment type="similarity">
    <text evidence="1">Belongs to the glycosyltransferase 2 family.</text>
</comment>
<gene>
    <name evidence="5" type="ORF">LPTSP4_03570</name>
</gene>
<evidence type="ECO:0000256" key="1">
    <source>
        <dbReference type="ARBA" id="ARBA00006739"/>
    </source>
</evidence>
<protein>
    <submittedName>
        <fullName evidence="5">dTDP-rhamnosyl transferase rfbF</fullName>
    </submittedName>
</protein>
<dbReference type="PANTHER" id="PTHR43179:SF12">
    <property type="entry name" value="GALACTOFURANOSYLTRANSFERASE GLFT2"/>
    <property type="match status" value="1"/>
</dbReference>
<dbReference type="Proteomes" id="UP000245133">
    <property type="component" value="Unassembled WGS sequence"/>
</dbReference>
<feature type="domain" description="Glycosyltransferase 2-like" evidence="4">
    <location>
        <begin position="15"/>
        <end position="165"/>
    </location>
</feature>
<dbReference type="Pfam" id="PF00535">
    <property type="entry name" value="Glycos_transf_2"/>
    <property type="match status" value="1"/>
</dbReference>
<evidence type="ECO:0000256" key="3">
    <source>
        <dbReference type="ARBA" id="ARBA00022679"/>
    </source>
</evidence>
<name>A0A2P2DW77_9LEPT</name>
<organism evidence="5 6">
    <name type="scientific">Leptospira ryugenii</name>
    <dbReference type="NCBI Taxonomy" id="1917863"/>
    <lineage>
        <taxon>Bacteria</taxon>
        <taxon>Pseudomonadati</taxon>
        <taxon>Spirochaetota</taxon>
        <taxon>Spirochaetia</taxon>
        <taxon>Leptospirales</taxon>
        <taxon>Leptospiraceae</taxon>
        <taxon>Leptospira</taxon>
    </lineage>
</organism>
<dbReference type="SUPFAM" id="SSF53448">
    <property type="entry name" value="Nucleotide-diphospho-sugar transferases"/>
    <property type="match status" value="1"/>
</dbReference>
<dbReference type="Gene3D" id="3.90.550.10">
    <property type="entry name" value="Spore Coat Polysaccharide Biosynthesis Protein SpsA, Chain A"/>
    <property type="match status" value="1"/>
</dbReference>
<dbReference type="PANTHER" id="PTHR43179">
    <property type="entry name" value="RHAMNOSYLTRANSFERASE WBBL"/>
    <property type="match status" value="1"/>
</dbReference>
<dbReference type="InterPro" id="IPR029044">
    <property type="entry name" value="Nucleotide-diphossugar_trans"/>
</dbReference>